<dbReference type="RefSeq" id="WP_192755308.1">
    <property type="nucleotide sequence ID" value="NZ_JADBEM010000001.1"/>
</dbReference>
<feature type="domain" description="Capsule synthesis protein CapA" evidence="3">
    <location>
        <begin position="94"/>
        <end position="335"/>
    </location>
</feature>
<feature type="compositionally biased region" description="Low complexity" evidence="2">
    <location>
        <begin position="61"/>
        <end position="88"/>
    </location>
</feature>
<dbReference type="SMART" id="SM00854">
    <property type="entry name" value="PGA_cap"/>
    <property type="match status" value="1"/>
</dbReference>
<dbReference type="Pfam" id="PF09587">
    <property type="entry name" value="PGA_cap"/>
    <property type="match status" value="1"/>
</dbReference>
<keyword evidence="5" id="KW-1185">Reference proteome</keyword>
<gene>
    <name evidence="4" type="ORF">HEB94_009066</name>
</gene>
<evidence type="ECO:0000256" key="1">
    <source>
        <dbReference type="ARBA" id="ARBA00005662"/>
    </source>
</evidence>
<dbReference type="InterPro" id="IPR029052">
    <property type="entry name" value="Metallo-depent_PP-like"/>
</dbReference>
<name>A0A927N745_9ACTN</name>
<organism evidence="4 5">
    <name type="scientific">Actinopolymorpha pittospori</name>
    <dbReference type="NCBI Taxonomy" id="648752"/>
    <lineage>
        <taxon>Bacteria</taxon>
        <taxon>Bacillati</taxon>
        <taxon>Actinomycetota</taxon>
        <taxon>Actinomycetes</taxon>
        <taxon>Propionibacteriales</taxon>
        <taxon>Actinopolymorphaceae</taxon>
        <taxon>Actinopolymorpha</taxon>
    </lineage>
</organism>
<comment type="similarity">
    <text evidence="1">Belongs to the CapA family.</text>
</comment>
<proteinExistence type="inferred from homology"/>
<dbReference type="PANTHER" id="PTHR33393:SF13">
    <property type="entry name" value="PGA BIOSYNTHESIS PROTEIN CAPA"/>
    <property type="match status" value="1"/>
</dbReference>
<accession>A0A927N745</accession>
<evidence type="ECO:0000313" key="4">
    <source>
        <dbReference type="EMBL" id="MBE1612218.1"/>
    </source>
</evidence>
<protein>
    <submittedName>
        <fullName evidence="4">Poly-gamma-glutamate synthesis protein (Capsule biosynthesis protein)</fullName>
    </submittedName>
</protein>
<evidence type="ECO:0000256" key="2">
    <source>
        <dbReference type="SAM" id="MobiDB-lite"/>
    </source>
</evidence>
<dbReference type="PANTHER" id="PTHR33393">
    <property type="entry name" value="POLYGLUTAMINE SYNTHESIS ACCESSORY PROTEIN RV0574C-RELATED"/>
    <property type="match status" value="1"/>
</dbReference>
<evidence type="ECO:0000313" key="5">
    <source>
        <dbReference type="Proteomes" id="UP000638648"/>
    </source>
</evidence>
<sequence>MPRHQSRRPRSASSVAGPIVFRPPVGRSAFARLLVATVVAGAVAAACSGPPSDDTAAVSRPTTAASQAAGTPPAARTPAPTGTPKATPRPGPLTLSFAGDIQFESQLETRLARPATALAPIRPELSAADLTIANLETAVTTGGRAEDKTYTFRTPPVAFDALAAAGIDVVTMANNHGVDYGPEGLRDTVAAAARAPLGVIGIGADADQAFAPYVVTIKGTRIAVLGASAFPDPTTRNYPAGPDQAGVAAALDPERLLAQVRTVRDTADLVVVYLHWGIERVGCPTQEQSSLAHDLAEAGADIVVGSHAHILLGAGRLDGYDTFVSYGLGNFVWPNRNSAREITTGVLTLTVRGRTVTSADWAPATIGVDGLPAFARGEDASTMREDFAGLRSCADLDAVPASARTAARPGG</sequence>
<dbReference type="Proteomes" id="UP000638648">
    <property type="component" value="Unassembled WGS sequence"/>
</dbReference>
<dbReference type="EMBL" id="JADBEM010000001">
    <property type="protein sequence ID" value="MBE1612218.1"/>
    <property type="molecule type" value="Genomic_DNA"/>
</dbReference>
<dbReference type="AlphaFoldDB" id="A0A927N745"/>
<dbReference type="SUPFAM" id="SSF56300">
    <property type="entry name" value="Metallo-dependent phosphatases"/>
    <property type="match status" value="1"/>
</dbReference>
<dbReference type="CDD" id="cd07381">
    <property type="entry name" value="MPP_CapA"/>
    <property type="match status" value="1"/>
</dbReference>
<evidence type="ECO:0000259" key="3">
    <source>
        <dbReference type="SMART" id="SM00854"/>
    </source>
</evidence>
<comment type="caution">
    <text evidence="4">The sequence shown here is derived from an EMBL/GenBank/DDBJ whole genome shotgun (WGS) entry which is preliminary data.</text>
</comment>
<dbReference type="InterPro" id="IPR019079">
    <property type="entry name" value="Capsule_synth_CapA"/>
</dbReference>
<feature type="region of interest" description="Disordered" evidence="2">
    <location>
        <begin position="47"/>
        <end position="93"/>
    </location>
</feature>
<reference evidence="4" key="1">
    <citation type="submission" date="2020-10" db="EMBL/GenBank/DDBJ databases">
        <title>Sequencing the genomes of 1000 actinobacteria strains.</title>
        <authorList>
            <person name="Klenk H.-P."/>
        </authorList>
    </citation>
    <scope>NUCLEOTIDE SEQUENCE</scope>
    <source>
        <strain evidence="4">DSM 45354</strain>
    </source>
</reference>
<dbReference type="Gene3D" id="3.60.21.10">
    <property type="match status" value="1"/>
</dbReference>
<dbReference type="InterPro" id="IPR052169">
    <property type="entry name" value="CW_Biosynth-Accessory"/>
</dbReference>